<keyword evidence="3" id="KW-1185">Reference proteome</keyword>
<evidence type="ECO:0000313" key="2">
    <source>
        <dbReference type="EMBL" id="EFG47996.1"/>
    </source>
</evidence>
<comment type="caution">
    <text evidence="2">The sequence shown here is derived from an EMBL/GenBank/DDBJ whole genome shotgun (WGS) entry which is preliminary data.</text>
</comment>
<dbReference type="AlphaFoldDB" id="D4YLG2"/>
<dbReference type="Proteomes" id="UP000005714">
    <property type="component" value="Unassembled WGS sequence"/>
</dbReference>
<dbReference type="RefSeq" id="WP_005882921.1">
    <property type="nucleotide sequence ID" value="NZ_ADNU01000021.1"/>
</dbReference>
<keyword evidence="1" id="KW-1133">Transmembrane helix</keyword>
<dbReference type="OrthoDB" id="9803231at2"/>
<name>D4YLG2_9MICO</name>
<gene>
    <name evidence="2" type="ORF">HMPREF0183_0772</name>
</gene>
<proteinExistence type="predicted"/>
<organism evidence="2 3">
    <name type="scientific">Brevibacterium mcbrellneri ATCC 49030</name>
    <dbReference type="NCBI Taxonomy" id="585530"/>
    <lineage>
        <taxon>Bacteria</taxon>
        <taxon>Bacillati</taxon>
        <taxon>Actinomycetota</taxon>
        <taxon>Actinomycetes</taxon>
        <taxon>Micrococcales</taxon>
        <taxon>Brevibacteriaceae</taxon>
        <taxon>Brevibacterium</taxon>
    </lineage>
</organism>
<sequence length="57" mass="6361">MVSIRGRLFEVLDRAVSDHWEDGLLADKNGVSAIATIVGVFFVVPRLPVAMSRKRKH</sequence>
<evidence type="ECO:0000313" key="3">
    <source>
        <dbReference type="Proteomes" id="UP000005714"/>
    </source>
</evidence>
<dbReference type="EMBL" id="ADNU01000021">
    <property type="protein sequence ID" value="EFG47996.1"/>
    <property type="molecule type" value="Genomic_DNA"/>
</dbReference>
<keyword evidence="1" id="KW-0812">Transmembrane</keyword>
<feature type="transmembrane region" description="Helical" evidence="1">
    <location>
        <begin position="30"/>
        <end position="49"/>
    </location>
</feature>
<reference evidence="2 3" key="1">
    <citation type="submission" date="2010-04" db="EMBL/GenBank/DDBJ databases">
        <authorList>
            <person name="Qin X."/>
            <person name="Bachman B."/>
            <person name="Battles P."/>
            <person name="Bell A."/>
            <person name="Bess C."/>
            <person name="Bickham C."/>
            <person name="Chaboub L."/>
            <person name="Chen D."/>
            <person name="Coyle M."/>
            <person name="Deiros D.R."/>
            <person name="Dinh H."/>
            <person name="Forbes L."/>
            <person name="Fowler G."/>
            <person name="Francisco L."/>
            <person name="Fu Q."/>
            <person name="Gubbala S."/>
            <person name="Hale W."/>
            <person name="Han Y."/>
            <person name="Hemphill L."/>
            <person name="Highlander S.K."/>
            <person name="Hirani K."/>
            <person name="Hogues M."/>
            <person name="Jackson L."/>
            <person name="Jakkamsetti A."/>
            <person name="Javaid M."/>
            <person name="Jiang H."/>
            <person name="Korchina V."/>
            <person name="Kovar C."/>
            <person name="Lara F."/>
            <person name="Lee S."/>
            <person name="Mata R."/>
            <person name="Mathew T."/>
            <person name="Moen C."/>
            <person name="Morales K."/>
            <person name="Munidasa M."/>
            <person name="Nazareth L."/>
            <person name="Ngo R."/>
            <person name="Nguyen L."/>
            <person name="Okwuonu G."/>
            <person name="Ongeri F."/>
            <person name="Patil S."/>
            <person name="Petrosino J."/>
            <person name="Pham C."/>
            <person name="Pham P."/>
            <person name="Pu L.-L."/>
            <person name="Puazo M."/>
            <person name="Raj R."/>
            <person name="Reid J."/>
            <person name="Rouhana J."/>
            <person name="Saada N."/>
            <person name="Shang Y."/>
            <person name="Simmons D."/>
            <person name="Thornton R."/>
            <person name="Warren J."/>
            <person name="Weissenberger G."/>
            <person name="Zhang J."/>
            <person name="Zhang L."/>
            <person name="Zhou C."/>
            <person name="Zhu D."/>
            <person name="Muzny D."/>
            <person name="Worley K."/>
            <person name="Gibbs R."/>
        </authorList>
    </citation>
    <scope>NUCLEOTIDE SEQUENCE [LARGE SCALE GENOMIC DNA]</scope>
    <source>
        <strain evidence="2 3">ATCC 49030</strain>
    </source>
</reference>
<accession>D4YLG2</accession>
<evidence type="ECO:0000256" key="1">
    <source>
        <dbReference type="SAM" id="Phobius"/>
    </source>
</evidence>
<keyword evidence="1" id="KW-0472">Membrane</keyword>
<protein>
    <submittedName>
        <fullName evidence="2">Uncharacterized protein</fullName>
    </submittedName>
</protein>